<name>A0A392Q3I6_9FABA</name>
<proteinExistence type="predicted"/>
<protein>
    <submittedName>
        <fullName evidence="2">Putative ADP-ribosylation factor GTPase-activating protein</fullName>
    </submittedName>
</protein>
<dbReference type="GO" id="GO:0005096">
    <property type="term" value="F:GTPase activator activity"/>
    <property type="evidence" value="ECO:0007669"/>
    <property type="project" value="InterPro"/>
</dbReference>
<organism evidence="2 3">
    <name type="scientific">Trifolium medium</name>
    <dbReference type="NCBI Taxonomy" id="97028"/>
    <lineage>
        <taxon>Eukaryota</taxon>
        <taxon>Viridiplantae</taxon>
        <taxon>Streptophyta</taxon>
        <taxon>Embryophyta</taxon>
        <taxon>Tracheophyta</taxon>
        <taxon>Spermatophyta</taxon>
        <taxon>Magnoliopsida</taxon>
        <taxon>eudicotyledons</taxon>
        <taxon>Gunneridae</taxon>
        <taxon>Pentapetalae</taxon>
        <taxon>rosids</taxon>
        <taxon>fabids</taxon>
        <taxon>Fabales</taxon>
        <taxon>Fabaceae</taxon>
        <taxon>Papilionoideae</taxon>
        <taxon>50 kb inversion clade</taxon>
        <taxon>NPAAA clade</taxon>
        <taxon>Hologalegina</taxon>
        <taxon>IRL clade</taxon>
        <taxon>Trifolieae</taxon>
        <taxon>Trifolium</taxon>
    </lineage>
</organism>
<feature type="non-terminal residue" evidence="2">
    <location>
        <position position="137"/>
    </location>
</feature>
<feature type="non-terminal residue" evidence="2">
    <location>
        <position position="1"/>
    </location>
</feature>
<dbReference type="Proteomes" id="UP000265520">
    <property type="component" value="Unassembled WGS sequence"/>
</dbReference>
<evidence type="ECO:0000313" key="2">
    <source>
        <dbReference type="EMBL" id="MCI18664.1"/>
    </source>
</evidence>
<sequence>TPAEVKLETIRSLIDFDDNPEPPIAPAIPQATQTTAAQLVNPTNSGDNNWASFDVAPEVKVSQGHSNVNSLDSMLSQLSVPSSSHAQVSGAQASPFNNTGSWSSLQYQQPQPLFTSTVGQPTIQQSTLPVGGALNNQ</sequence>
<dbReference type="InterPro" id="IPR044820">
    <property type="entry name" value="AGD14-like"/>
</dbReference>
<evidence type="ECO:0000256" key="1">
    <source>
        <dbReference type="SAM" id="MobiDB-lite"/>
    </source>
</evidence>
<keyword evidence="3" id="KW-1185">Reference proteome</keyword>
<evidence type="ECO:0000313" key="3">
    <source>
        <dbReference type="Proteomes" id="UP000265520"/>
    </source>
</evidence>
<feature type="compositionally biased region" description="Polar residues" evidence="1">
    <location>
        <begin position="85"/>
        <end position="108"/>
    </location>
</feature>
<dbReference type="AlphaFoldDB" id="A0A392Q3I6"/>
<dbReference type="PANTHER" id="PTHR46085:SF6">
    <property type="entry name" value="ARF GTPASE ACTIVATOR"/>
    <property type="match status" value="1"/>
</dbReference>
<accession>A0A392Q3I6</accession>
<feature type="region of interest" description="Disordered" evidence="1">
    <location>
        <begin position="76"/>
        <end position="108"/>
    </location>
</feature>
<dbReference type="PANTHER" id="PTHR46085">
    <property type="entry name" value="ARFGAP/RECO-RELATED"/>
    <property type="match status" value="1"/>
</dbReference>
<comment type="caution">
    <text evidence="2">The sequence shown here is derived from an EMBL/GenBank/DDBJ whole genome shotgun (WGS) entry which is preliminary data.</text>
</comment>
<dbReference type="EMBL" id="LXQA010111280">
    <property type="protein sequence ID" value="MCI18664.1"/>
    <property type="molecule type" value="Genomic_DNA"/>
</dbReference>
<reference evidence="2 3" key="1">
    <citation type="journal article" date="2018" name="Front. Plant Sci.">
        <title>Red Clover (Trifolium pratense) and Zigzag Clover (T. medium) - A Picture of Genomic Similarities and Differences.</title>
        <authorList>
            <person name="Dluhosova J."/>
            <person name="Istvanek J."/>
            <person name="Nedelnik J."/>
            <person name="Repkova J."/>
        </authorList>
    </citation>
    <scope>NUCLEOTIDE SEQUENCE [LARGE SCALE GENOMIC DNA]</scope>
    <source>
        <strain evidence="3">cv. 10/8</strain>
        <tissue evidence="2">Leaf</tissue>
    </source>
</reference>